<keyword evidence="10" id="KW-0325">Glycoprotein</keyword>
<evidence type="ECO:0000256" key="7">
    <source>
        <dbReference type="ARBA" id="ARBA00023136"/>
    </source>
</evidence>
<gene>
    <name evidence="18" type="primary">LOC118411691</name>
</gene>
<dbReference type="OrthoDB" id="5975154at2759"/>
<keyword evidence="2" id="KW-1003">Cell membrane</keyword>
<feature type="signal peptide" evidence="14">
    <location>
        <begin position="1"/>
        <end position="20"/>
    </location>
</feature>
<dbReference type="GO" id="GO:0004888">
    <property type="term" value="F:transmembrane signaling receptor activity"/>
    <property type="evidence" value="ECO:0007669"/>
    <property type="project" value="InterPro"/>
</dbReference>
<evidence type="ECO:0000256" key="13">
    <source>
        <dbReference type="ARBA" id="ARBA00034099"/>
    </source>
</evidence>
<dbReference type="Gene3D" id="2.70.170.10">
    <property type="entry name" value="Neurotransmitter-gated ion-channel ligand-binding domain"/>
    <property type="match status" value="2"/>
</dbReference>
<keyword evidence="1 14" id="KW-0813">Transport</keyword>
<keyword evidence="7 14" id="KW-0472">Membrane</keyword>
<evidence type="ECO:0000259" key="16">
    <source>
        <dbReference type="Pfam" id="PF02932"/>
    </source>
</evidence>
<evidence type="ECO:0000256" key="11">
    <source>
        <dbReference type="ARBA" id="ARBA00023286"/>
    </source>
</evidence>
<keyword evidence="14" id="KW-0732">Signal</keyword>
<dbReference type="GO" id="GO:0005886">
    <property type="term" value="C:plasma membrane"/>
    <property type="evidence" value="ECO:0000318"/>
    <property type="project" value="GO_Central"/>
</dbReference>
<dbReference type="SUPFAM" id="SSF63712">
    <property type="entry name" value="Nicotinic receptor ligand binding domain-like"/>
    <property type="match status" value="2"/>
</dbReference>
<feature type="domain" description="Neurotransmitter-gated ion-channel ligand-binding" evidence="15">
    <location>
        <begin position="487"/>
        <end position="691"/>
    </location>
</feature>
<dbReference type="InterPro" id="IPR036734">
    <property type="entry name" value="Neur_chan_lig-bd_sf"/>
</dbReference>
<dbReference type="Pfam" id="PF02931">
    <property type="entry name" value="Neur_chan_LBD"/>
    <property type="match status" value="2"/>
</dbReference>
<evidence type="ECO:0000256" key="4">
    <source>
        <dbReference type="ARBA" id="ARBA00022989"/>
    </source>
</evidence>
<keyword evidence="8" id="KW-1015">Disulfide bond</keyword>
<keyword evidence="6 14" id="KW-0406">Ion transport</keyword>
<dbReference type="Gene3D" id="1.20.58.390">
    <property type="entry name" value="Neurotransmitter-gated ion-channel transmembrane domain"/>
    <property type="match status" value="3"/>
</dbReference>
<feature type="domain" description="Neurotransmitter-gated ion-channel transmembrane" evidence="16">
    <location>
        <begin position="242"/>
        <end position="334"/>
    </location>
</feature>
<dbReference type="KEGG" id="bfo:118411691"/>
<keyword evidence="9" id="KW-0675">Receptor</keyword>
<evidence type="ECO:0000313" key="17">
    <source>
        <dbReference type="Proteomes" id="UP000001554"/>
    </source>
</evidence>
<dbReference type="InterPro" id="IPR038050">
    <property type="entry name" value="Neuro_actylchol_rec"/>
</dbReference>
<dbReference type="GO" id="GO:0043005">
    <property type="term" value="C:neuron projection"/>
    <property type="evidence" value="ECO:0000318"/>
    <property type="project" value="GO_Central"/>
</dbReference>
<keyword evidence="5" id="KW-0770">Synapse</keyword>
<feature type="transmembrane region" description="Helical" evidence="14">
    <location>
        <begin position="753"/>
        <end position="776"/>
    </location>
</feature>
<dbReference type="FunFam" id="1.20.58.390:FF:000043">
    <property type="entry name" value="AcetylCholine Receptor"/>
    <property type="match status" value="1"/>
</dbReference>
<evidence type="ECO:0000256" key="1">
    <source>
        <dbReference type="ARBA" id="ARBA00022448"/>
    </source>
</evidence>
<feature type="chain" id="PRO_5039963512" evidence="14">
    <location>
        <begin position="21"/>
        <end position="898"/>
    </location>
</feature>
<dbReference type="RefSeq" id="XP_035670062.1">
    <property type="nucleotide sequence ID" value="XM_035814169.1"/>
</dbReference>
<dbReference type="CDD" id="cd18997">
    <property type="entry name" value="LGIC_ECD_nAChR"/>
    <property type="match status" value="2"/>
</dbReference>
<dbReference type="InterPro" id="IPR002394">
    <property type="entry name" value="Nicotinic_acetylcholine_rcpt"/>
</dbReference>
<keyword evidence="12 14" id="KW-0407">Ion channel</keyword>
<dbReference type="GO" id="GO:0005892">
    <property type="term" value="C:acetylcholine-gated channel complex"/>
    <property type="evidence" value="ECO:0000318"/>
    <property type="project" value="GO_Central"/>
</dbReference>
<dbReference type="GO" id="GO:0022848">
    <property type="term" value="F:acetylcholine-gated monoatomic cation-selective channel activity"/>
    <property type="evidence" value="ECO:0007669"/>
    <property type="project" value="InterPro"/>
</dbReference>
<dbReference type="InterPro" id="IPR006202">
    <property type="entry name" value="Neur_chan_lig-bd"/>
</dbReference>
<dbReference type="Proteomes" id="UP000001554">
    <property type="component" value="Chromosome 3"/>
</dbReference>
<evidence type="ECO:0000256" key="5">
    <source>
        <dbReference type="ARBA" id="ARBA00023018"/>
    </source>
</evidence>
<reference evidence="18" key="2">
    <citation type="submission" date="2025-08" db="UniProtKB">
        <authorList>
            <consortium name="RefSeq"/>
        </authorList>
    </citation>
    <scope>IDENTIFICATION</scope>
    <source>
        <strain evidence="18">S238N-H82</strain>
        <tissue evidence="18">Testes</tissue>
    </source>
</reference>
<evidence type="ECO:0000256" key="9">
    <source>
        <dbReference type="ARBA" id="ARBA00023170"/>
    </source>
</evidence>
<dbReference type="PROSITE" id="PS00236">
    <property type="entry name" value="NEUROTR_ION_CHANNEL"/>
    <property type="match status" value="2"/>
</dbReference>
<feature type="transmembrane region" description="Helical" evidence="14">
    <location>
        <begin position="417"/>
        <end position="437"/>
    </location>
</feature>
<dbReference type="GO" id="GO:0042391">
    <property type="term" value="P:regulation of membrane potential"/>
    <property type="evidence" value="ECO:0000318"/>
    <property type="project" value="GO_Central"/>
</dbReference>
<evidence type="ECO:0000256" key="8">
    <source>
        <dbReference type="ARBA" id="ARBA00023157"/>
    </source>
</evidence>
<dbReference type="PANTHER" id="PTHR18945">
    <property type="entry name" value="NEUROTRANSMITTER GATED ION CHANNEL"/>
    <property type="match status" value="1"/>
</dbReference>
<evidence type="ECO:0000259" key="15">
    <source>
        <dbReference type="Pfam" id="PF02931"/>
    </source>
</evidence>
<comment type="similarity">
    <text evidence="14">Belongs to the ligand-gated ion channel (TC 1.A.9) family.</text>
</comment>
<dbReference type="SUPFAM" id="SSF90112">
    <property type="entry name" value="Neurotransmitter-gated ion-channel transmembrane pore"/>
    <property type="match status" value="2"/>
</dbReference>
<dbReference type="FunFam" id="2.70.170.10:FF:000030">
    <property type="entry name" value="AcetylCholine Receptor"/>
    <property type="match status" value="2"/>
</dbReference>
<feature type="transmembrane region" description="Helical" evidence="14">
    <location>
        <begin position="232"/>
        <end position="254"/>
    </location>
</feature>
<comment type="subcellular location">
    <subcellularLocation>
        <location evidence="13">Synaptic cell membrane</location>
        <topology evidence="13">Multi-pass membrane protein</topology>
    </subcellularLocation>
</comment>
<evidence type="ECO:0000313" key="18">
    <source>
        <dbReference type="RefSeq" id="XP_035670062.1"/>
    </source>
</evidence>
<dbReference type="InterPro" id="IPR036719">
    <property type="entry name" value="Neuro-gated_channel_TM_sf"/>
</dbReference>
<dbReference type="Pfam" id="PF02932">
    <property type="entry name" value="Neur_chan_memb"/>
    <property type="match status" value="2"/>
</dbReference>
<dbReference type="GeneID" id="118411691"/>
<keyword evidence="4 14" id="KW-1133">Transmembrane helix</keyword>
<feature type="transmembrane region" description="Helical" evidence="14">
    <location>
        <begin position="878"/>
        <end position="897"/>
    </location>
</feature>
<keyword evidence="11" id="KW-1071">Ligand-gated ion channel</keyword>
<evidence type="ECO:0000256" key="3">
    <source>
        <dbReference type="ARBA" id="ARBA00022692"/>
    </source>
</evidence>
<feature type="transmembrane region" description="Helical" evidence="14">
    <location>
        <begin position="291"/>
        <end position="314"/>
    </location>
</feature>
<dbReference type="GO" id="GO:0045202">
    <property type="term" value="C:synapse"/>
    <property type="evidence" value="ECO:0000318"/>
    <property type="project" value="GO_Central"/>
</dbReference>
<dbReference type="NCBIfam" id="TIGR00860">
    <property type="entry name" value="LIC"/>
    <property type="match status" value="2"/>
</dbReference>
<feature type="transmembrane region" description="Helical" evidence="14">
    <location>
        <begin position="723"/>
        <end position="741"/>
    </location>
</feature>
<proteinExistence type="inferred from homology"/>
<dbReference type="PRINTS" id="PR00252">
    <property type="entry name" value="NRIONCHANNEL"/>
</dbReference>
<evidence type="ECO:0000256" key="12">
    <source>
        <dbReference type="ARBA" id="ARBA00023303"/>
    </source>
</evidence>
<evidence type="ECO:0000256" key="14">
    <source>
        <dbReference type="RuleBase" id="RU000687"/>
    </source>
</evidence>
<dbReference type="GO" id="GO:0034220">
    <property type="term" value="P:monoatomic ion transmembrane transport"/>
    <property type="evidence" value="ECO:0000318"/>
    <property type="project" value="GO_Central"/>
</dbReference>
<evidence type="ECO:0000256" key="2">
    <source>
        <dbReference type="ARBA" id="ARBA00022475"/>
    </source>
</evidence>
<evidence type="ECO:0000256" key="10">
    <source>
        <dbReference type="ARBA" id="ARBA00023180"/>
    </source>
</evidence>
<organism evidence="17 18">
    <name type="scientific">Branchiostoma floridae</name>
    <name type="common">Florida lancelet</name>
    <name type="synonym">Amphioxus</name>
    <dbReference type="NCBI Taxonomy" id="7739"/>
    <lineage>
        <taxon>Eukaryota</taxon>
        <taxon>Metazoa</taxon>
        <taxon>Chordata</taxon>
        <taxon>Cephalochordata</taxon>
        <taxon>Leptocardii</taxon>
        <taxon>Amphioxiformes</taxon>
        <taxon>Branchiostomatidae</taxon>
        <taxon>Branchiostoma</taxon>
    </lineage>
</organism>
<feature type="domain" description="Neurotransmitter-gated ion-channel ligand-binding" evidence="15">
    <location>
        <begin position="24"/>
        <end position="228"/>
    </location>
</feature>
<dbReference type="InterPro" id="IPR006201">
    <property type="entry name" value="Neur_channel"/>
</dbReference>
<dbReference type="GO" id="GO:0007268">
    <property type="term" value="P:chemical synaptic transmission"/>
    <property type="evidence" value="ECO:0000318"/>
    <property type="project" value="GO_Central"/>
</dbReference>
<name>A0A9J7KTV5_BRAFL</name>
<comment type="caution">
    <text evidence="14">Lacks conserved residue(s) required for the propagation of feature annotation.</text>
</comment>
<dbReference type="AlphaFoldDB" id="A0A9J7KTV5"/>
<dbReference type="OMA" id="VEWNISS"/>
<dbReference type="InterPro" id="IPR018000">
    <property type="entry name" value="Neurotransmitter_ion_chnl_CS"/>
</dbReference>
<evidence type="ECO:0000256" key="6">
    <source>
        <dbReference type="ARBA" id="ARBA00023065"/>
    </source>
</evidence>
<accession>A0A9J7KTV5</accession>
<feature type="domain" description="Neurotransmitter-gated ion-channel transmembrane" evidence="16">
    <location>
        <begin position="699"/>
        <end position="796"/>
    </location>
</feature>
<feature type="transmembrane region" description="Helical" evidence="14">
    <location>
        <begin position="694"/>
        <end position="716"/>
    </location>
</feature>
<dbReference type="PRINTS" id="PR00254">
    <property type="entry name" value="NICOTINICR"/>
</dbReference>
<keyword evidence="3 14" id="KW-0812">Transmembrane</keyword>
<reference evidence="17" key="1">
    <citation type="journal article" date="2020" name="Nat. Ecol. Evol.">
        <title>Deeply conserved synteny resolves early events in vertebrate evolution.</title>
        <authorList>
            <person name="Simakov O."/>
            <person name="Marletaz F."/>
            <person name="Yue J.X."/>
            <person name="O'Connell B."/>
            <person name="Jenkins J."/>
            <person name="Brandt A."/>
            <person name="Calef R."/>
            <person name="Tung C.H."/>
            <person name="Huang T.K."/>
            <person name="Schmutz J."/>
            <person name="Satoh N."/>
            <person name="Yu J.K."/>
            <person name="Putnam N.H."/>
            <person name="Green R.E."/>
            <person name="Rokhsar D.S."/>
        </authorList>
    </citation>
    <scope>NUCLEOTIDE SEQUENCE [LARGE SCALE GENOMIC DNA]</scope>
    <source>
        <strain evidence="17">S238N-H82</strain>
    </source>
</reference>
<dbReference type="CDD" id="cd19051">
    <property type="entry name" value="LGIC_TM_cation"/>
    <property type="match status" value="2"/>
</dbReference>
<dbReference type="GO" id="GO:1904315">
    <property type="term" value="F:transmitter-gated monoatomic ion channel activity involved in regulation of postsynaptic membrane potential"/>
    <property type="evidence" value="ECO:0000318"/>
    <property type="project" value="GO_Central"/>
</dbReference>
<dbReference type="InterPro" id="IPR006029">
    <property type="entry name" value="Neurotrans-gated_channel_TM"/>
</dbReference>
<dbReference type="GO" id="GO:0045211">
    <property type="term" value="C:postsynaptic membrane"/>
    <property type="evidence" value="ECO:0007669"/>
    <property type="project" value="InterPro"/>
</dbReference>
<sequence length="898" mass="102468">MFLRVAPWLLLMILYNKSEAANEAELIQKLLKDYMKETRPVKNPSTILHVNIDVLLAQIIEVNSREQIMTSNLWIRYNWVDEYLTWNVTENGGIESIHTNSENIWRPDILVYNRIQDEGWSSTPDTNAEVFHDGTVRWYHPVTLRSTCLLDVSRFPYDIQQCPLKLGSWTYTNDMVEIARPNNASNAREEYIENGEWSLLSVNVERAVVNGSTGPYTTLTWTIQIGRRAMYYNYYVVATSFILVVLGLLTFCVPADSGEKLSLSIVMLLSLVVFMELVTTKLPATSTNIPLIGQFFGAMIVLVAMSAAMTIFILGIHYRGPKISPVPNWLRKLCRLENKSKDKPWVLVILQNPANGPKWSTLPTATDKEIATLHSDKEKLEGIADNMDYFMAKREKKDKKREIEDEWQQLAIVLDRILLIVFFIILIIMSSVLLLWIHNMRNITRHFWVCCRCLIPRVSSYSTIRFSWGCCVRFMVYKIGGAIPEHVLVTKLLENYSTDARPVQNPLDNIVVEFNVVLAQILDLNAKEQVLTSNLWIRQRWFDQVLTWKPEENGNITVVHINSENIWRPDTILYNRLHDEGWSATPDTNAIIRYTGEVFWPYPVTVRSSCILDVTAFPFDVQRCPLEFGSWTYSGEKINLVNMTAEGITEEFIENGEWILGTFEADRHVHRNISGEPFPTIEYTIVLSRRTLYYIYYVVAPSLLLSLLALLGFCLPSDSGEKLSLSITMLLALVVFMQLVTDKLPPISTSIPLIGKFFGGIILLVTLSSAMTIFVLSLHYRGPDIYPVPQWVRTLFFLGPPKAPAKVKVISNGGAHTVKMNGVPGETTSSNPEAQTLSSTLTRIEQNINKFIGDYERKAYKNSLEKEWKFLAKRIDRCLVVLFLVALFIMSIVILVAG</sequence>
<protein>
    <submittedName>
        <fullName evidence="18">Uncharacterized protein LOC118411691</fullName>
    </submittedName>
</protein>
<feature type="transmembrane region" description="Helical" evidence="14">
    <location>
        <begin position="261"/>
        <end position="279"/>
    </location>
</feature>
<keyword evidence="17" id="KW-1185">Reference proteome</keyword>
<dbReference type="GO" id="GO:0005231">
    <property type="term" value="F:excitatory extracellular ligand-gated monoatomic ion channel activity"/>
    <property type="evidence" value="ECO:0000318"/>
    <property type="project" value="GO_Central"/>
</dbReference>